<name>A0ACC0V8T4_9HYPO</name>
<comment type="caution">
    <text evidence="1">The sequence shown here is derived from an EMBL/GenBank/DDBJ whole genome shotgun (WGS) entry which is preliminary data.</text>
</comment>
<dbReference type="Proteomes" id="UP001163324">
    <property type="component" value="Chromosome 2"/>
</dbReference>
<reference evidence="1" key="1">
    <citation type="submission" date="2022-10" db="EMBL/GenBank/DDBJ databases">
        <title>Complete Genome of Trichothecium roseum strain YXFP-22015, a Plant Pathogen Isolated from Citrus.</title>
        <authorList>
            <person name="Wang Y."/>
            <person name="Zhu L."/>
        </authorList>
    </citation>
    <scope>NUCLEOTIDE SEQUENCE</scope>
    <source>
        <strain evidence="1">YXFP-22015</strain>
    </source>
</reference>
<evidence type="ECO:0000313" key="2">
    <source>
        <dbReference type="Proteomes" id="UP001163324"/>
    </source>
</evidence>
<dbReference type="EMBL" id="CM047941">
    <property type="protein sequence ID" value="KAI9902624.1"/>
    <property type="molecule type" value="Genomic_DNA"/>
</dbReference>
<protein>
    <submittedName>
        <fullName evidence="1">Uncharacterized protein</fullName>
    </submittedName>
</protein>
<sequence>MASESSFVPVAEAAASSDEDVPESLSDMVDKARSMASQVDGLPTGRRLDLLVCFRDLLWAQHQHSKGITILDEAIATGETVLALAQGAQEDRADHLKSLASMRLSRYQLTSSKPDIDDAVELGRQAKALSSPSDPNWIPILSELGYALSMRYQMAVHGGQLGDLEEAIQCSQQALRETPPEKAMHKTFLLNLGARLMLKSKATGYLSDANEALSITEQVLAQAIPGTHEYLAAQQNIVCMLQKKYQRTKYWRDLSEATRMQRLIIERLDASHEFWPKACTGLASLLEDRYDSTCDLNDFREAVASCREAVVACPILQSPQSTRGHHLLQYLSKLKRLMDHVMDASEIKNAIDDALTLIDPMPPVFEGMASALRCLGQIMSRGYEVSGQIYELYELVQQAISVASWLQEPESDTPRYDISALLALFHRVSTIIVESQDNYIVMQVAKATHKEYCRLIKEQDFIQTLISIQKDISIEVQMVCTVTTQTTNEELTREMNKLTDFAKSLGAGTGRFRVKMMDMTLKPAETESKSGSFISDLSTAMEELRLPGTPAAAPAGRHFRNQDLINVARKAYDEAQGADSVYRVAGNLEDLAAMNMLGKEMNRCLLEMSGDLFLEEFNKTKNVEHLGRSVLRAKESLELDEGDTTGDETKPCWNGRRRLLCNLCHSLRSCYLETRDEKWLTDAFIIGSAAVRETASTGPEYKHEDELQEKSASLIGLSNVLKAKYQLYSRFDDLEQAITLAQDSIALDEKNTTIPVDSKAFKVNQLALMMRLRCQRTGEMENLETGITSVEAFTKENQSLFQRNPELGCVLTGNLGLMYNTKAERTKDLEDMDKAIEHCRIAVNLSAQVPMYSIGSMQNLANGYLERYHTSSNTDDLRSAAELANQIVDMALKQGLRRTETLADAASIMQEKYLYTKDARELRKATLWMKEAVLLLQPTATTVSAVYLTYGCILEENFKLKRSEEALEECIDAYEKSATHGLGGEETMYSVTSSCRLYRLLLSEQKWEAGLKQMRILTELIARRCPRWLPAVDQQYMLSRYHNVPSDIAAAILRLPQASGTAYDALRCLEVSRGIFIRSIMDVRSEAKLTGGANHEHLISDWHQLCMQLDACLDENLSHNGTSQRQVLQEDVIKVIETIRSIPHFQGFSPPLDPGSLQAMQLRQASPELYRAYEFLQRELELLPPGEEREAGHRTKRQRELSTRMDEMVAQIRGVSGLENFLLPPTEDEVTALAHNGPIVIVTSSEAVGCSNAIIVTETGISPMVLPDLHYQDVRNNMQSQREALTGWTIRNLAQKNKKMREVLLWLWKCAVEPILDRLEMIVGRLERRPHIHWIGTGLLSSAPFHAAGDHSAGSTANTMNRAKASYVCSIRALSFATDEPTSQEHAILRNAKKHALIVSVPDAPNAKRLAAVDEEAESVAGIAAPHAAVVRLKAPDPAAVMRELPLANIVHLACHAVLDARDISDSHLLLMPGDEGSSREARSGSGSGSQPQTQPRPRPVSQHPSPASSSKRPEPGKLTIRRIRARPAASAELVYLSACSAAENRAAMLADESLHIASAFQMAGFRHVVGTLWQAKDQCCREVAESFYRFLFAAPVLEEEGGGGGGVGGGEKGEEKAEGGSGRRDFATRSLPVVEALDKAVSELRDRNPERVLDWAPFIHIGA</sequence>
<keyword evidence="2" id="KW-1185">Reference proteome</keyword>
<evidence type="ECO:0000313" key="1">
    <source>
        <dbReference type="EMBL" id="KAI9902624.1"/>
    </source>
</evidence>
<proteinExistence type="predicted"/>
<accession>A0ACC0V8T4</accession>
<gene>
    <name evidence="1" type="ORF">N3K66_001976</name>
</gene>
<organism evidence="1 2">
    <name type="scientific">Trichothecium roseum</name>
    <dbReference type="NCBI Taxonomy" id="47278"/>
    <lineage>
        <taxon>Eukaryota</taxon>
        <taxon>Fungi</taxon>
        <taxon>Dikarya</taxon>
        <taxon>Ascomycota</taxon>
        <taxon>Pezizomycotina</taxon>
        <taxon>Sordariomycetes</taxon>
        <taxon>Hypocreomycetidae</taxon>
        <taxon>Hypocreales</taxon>
        <taxon>Hypocreales incertae sedis</taxon>
        <taxon>Trichothecium</taxon>
    </lineage>
</organism>